<dbReference type="Gene3D" id="2.40.10.10">
    <property type="entry name" value="Trypsin-like serine proteases"/>
    <property type="match status" value="2"/>
</dbReference>
<evidence type="ECO:0000256" key="7">
    <source>
        <dbReference type="ARBA" id="ARBA00023157"/>
    </source>
</evidence>
<feature type="domain" description="Peptidase S1" evidence="10">
    <location>
        <begin position="99"/>
        <end position="284"/>
    </location>
</feature>
<dbReference type="Pfam" id="PF00089">
    <property type="entry name" value="Trypsin"/>
    <property type="match status" value="1"/>
</dbReference>
<protein>
    <recommendedName>
        <fullName evidence="9">trypsin</fullName>
        <ecNumber evidence="9">3.4.21.4</ecNumber>
    </recommendedName>
</protein>
<keyword evidence="5" id="KW-0378">Hydrolase</keyword>
<comment type="catalytic activity">
    <reaction evidence="8">
        <text>Preferential cleavage: Arg-|-Xaa, Lys-|-Xaa.</text>
        <dbReference type="EC" id="3.4.21.4"/>
    </reaction>
</comment>
<accession>A0A667Z682</accession>
<dbReference type="InterPro" id="IPR001254">
    <property type="entry name" value="Trypsin_dom"/>
</dbReference>
<evidence type="ECO:0000259" key="10">
    <source>
        <dbReference type="PROSITE" id="PS50240"/>
    </source>
</evidence>
<reference evidence="11" key="3">
    <citation type="submission" date="2025-09" db="UniProtKB">
        <authorList>
            <consortium name="Ensembl"/>
        </authorList>
    </citation>
    <scope>IDENTIFICATION</scope>
</reference>
<comment type="similarity">
    <text evidence="2">Belongs to the peptidase S1 family. Snake venom subfamily.</text>
</comment>
<evidence type="ECO:0000256" key="2">
    <source>
        <dbReference type="ARBA" id="ARBA00009228"/>
    </source>
</evidence>
<dbReference type="SUPFAM" id="SSF50494">
    <property type="entry name" value="Trypsin-like serine proteases"/>
    <property type="match status" value="1"/>
</dbReference>
<sequence length="286" mass="31251">MSSFFFCPFIIFIFKHTQLPWRKMARLLEGTSVQNTLCPTKCPSSLGTTSVGGLFCPVSGCSLLHTAKQTIFNSVIHDLMIVSPLKLAFREGSGVGASLLSQNNCNGLQIRLGEHNIWEAEGTEQHIMSAKFIRHPDYNSRTQDNDIMLIKLSQPATLNSYVRPATLPTKCARDGAMCQISGWGSLLSSNQARYPDKLQCLDAPLLSDDTCFNAYPFQITENMICAGFLEGGKDSCQGDSGGPMVCDGELQGVVSWGHGCALRKKPGVYTKVCNYISWIEDTMASG</sequence>
<dbReference type="GO" id="GO:0005615">
    <property type="term" value="C:extracellular space"/>
    <property type="evidence" value="ECO:0007669"/>
    <property type="project" value="TreeGrafter"/>
</dbReference>
<reference evidence="11" key="2">
    <citation type="submission" date="2025-08" db="UniProtKB">
        <authorList>
            <consortium name="Ensembl"/>
        </authorList>
    </citation>
    <scope>IDENTIFICATION</scope>
</reference>
<comment type="subcellular location">
    <subcellularLocation>
        <location evidence="1">Secreted</location>
        <location evidence="1">Extracellular space</location>
    </subcellularLocation>
</comment>
<dbReference type="InParanoid" id="A0A667Z682"/>
<dbReference type="AlphaFoldDB" id="A0A667Z682"/>
<keyword evidence="3" id="KW-0964">Secreted</keyword>
<proteinExistence type="inferred from homology"/>
<evidence type="ECO:0000256" key="1">
    <source>
        <dbReference type="ARBA" id="ARBA00004239"/>
    </source>
</evidence>
<dbReference type="PROSITE" id="PS00135">
    <property type="entry name" value="TRYPSIN_SER"/>
    <property type="match status" value="1"/>
</dbReference>
<keyword evidence="7" id="KW-1015">Disulfide bond</keyword>
<evidence type="ECO:0000313" key="11">
    <source>
        <dbReference type="Ensembl" id="ENSMMDP00005034138.1"/>
    </source>
</evidence>
<organism evidence="11 12">
    <name type="scientific">Myripristis murdjan</name>
    <name type="common">pinecone soldierfish</name>
    <dbReference type="NCBI Taxonomy" id="586833"/>
    <lineage>
        <taxon>Eukaryota</taxon>
        <taxon>Metazoa</taxon>
        <taxon>Chordata</taxon>
        <taxon>Craniata</taxon>
        <taxon>Vertebrata</taxon>
        <taxon>Euteleostomi</taxon>
        <taxon>Actinopterygii</taxon>
        <taxon>Neopterygii</taxon>
        <taxon>Teleostei</taxon>
        <taxon>Neoteleostei</taxon>
        <taxon>Acanthomorphata</taxon>
        <taxon>Holocentriformes</taxon>
        <taxon>Holocentridae</taxon>
        <taxon>Myripristis</taxon>
    </lineage>
</organism>
<reference evidence="11" key="1">
    <citation type="submission" date="2019-06" db="EMBL/GenBank/DDBJ databases">
        <authorList>
            <consortium name="Wellcome Sanger Institute Data Sharing"/>
        </authorList>
    </citation>
    <scope>NUCLEOTIDE SEQUENCE [LARGE SCALE GENOMIC DNA]</scope>
</reference>
<dbReference type="FunFam" id="2.40.10.10:FF:000010">
    <property type="entry name" value="Kallikrein related peptidase 11"/>
    <property type="match status" value="1"/>
</dbReference>
<gene>
    <name evidence="11" type="primary">LOC115374475</name>
</gene>
<name>A0A667Z682_9TELE</name>
<evidence type="ECO:0000313" key="12">
    <source>
        <dbReference type="Proteomes" id="UP000472263"/>
    </source>
</evidence>
<dbReference type="SMART" id="SM00020">
    <property type="entry name" value="Tryp_SPc"/>
    <property type="match status" value="1"/>
</dbReference>
<dbReference type="InterPro" id="IPR033116">
    <property type="entry name" value="TRYPSIN_SER"/>
</dbReference>
<evidence type="ECO:0000256" key="8">
    <source>
        <dbReference type="ARBA" id="ARBA00036320"/>
    </source>
</evidence>
<evidence type="ECO:0000256" key="4">
    <source>
        <dbReference type="ARBA" id="ARBA00022670"/>
    </source>
</evidence>
<keyword evidence="4" id="KW-0645">Protease</keyword>
<dbReference type="PANTHER" id="PTHR24264">
    <property type="entry name" value="TRYPSIN-RELATED"/>
    <property type="match status" value="1"/>
</dbReference>
<keyword evidence="12" id="KW-1185">Reference proteome</keyword>
<dbReference type="GO" id="GO:0004252">
    <property type="term" value="F:serine-type endopeptidase activity"/>
    <property type="evidence" value="ECO:0007669"/>
    <property type="project" value="UniProtKB-EC"/>
</dbReference>
<dbReference type="InterPro" id="IPR043504">
    <property type="entry name" value="Peptidase_S1_PA_chymotrypsin"/>
</dbReference>
<evidence type="ECO:0000256" key="5">
    <source>
        <dbReference type="ARBA" id="ARBA00022801"/>
    </source>
</evidence>
<evidence type="ECO:0000256" key="6">
    <source>
        <dbReference type="ARBA" id="ARBA00022825"/>
    </source>
</evidence>
<dbReference type="CDD" id="cd00190">
    <property type="entry name" value="Tryp_SPc"/>
    <property type="match status" value="1"/>
</dbReference>
<dbReference type="PANTHER" id="PTHR24264:SF15">
    <property type="entry name" value="RIKEN CDNA 2210010C04 GENE"/>
    <property type="match status" value="1"/>
</dbReference>
<dbReference type="PROSITE" id="PS50240">
    <property type="entry name" value="TRYPSIN_DOM"/>
    <property type="match status" value="1"/>
</dbReference>
<dbReference type="EC" id="3.4.21.4" evidence="9"/>
<dbReference type="InterPro" id="IPR009003">
    <property type="entry name" value="Peptidase_S1_PA"/>
</dbReference>
<evidence type="ECO:0000256" key="3">
    <source>
        <dbReference type="ARBA" id="ARBA00022525"/>
    </source>
</evidence>
<keyword evidence="6" id="KW-0720">Serine protease</keyword>
<dbReference type="GO" id="GO:0006508">
    <property type="term" value="P:proteolysis"/>
    <property type="evidence" value="ECO:0007669"/>
    <property type="project" value="UniProtKB-KW"/>
</dbReference>
<dbReference type="GeneTree" id="ENSGT01050000244883"/>
<dbReference type="Proteomes" id="UP000472263">
    <property type="component" value="Chromosome 16"/>
</dbReference>
<dbReference type="PRINTS" id="PR00722">
    <property type="entry name" value="CHYMOTRYPSIN"/>
</dbReference>
<dbReference type="InterPro" id="IPR050127">
    <property type="entry name" value="Serine_Proteases_S1"/>
</dbReference>
<dbReference type="InterPro" id="IPR001314">
    <property type="entry name" value="Peptidase_S1A"/>
</dbReference>
<evidence type="ECO:0000256" key="9">
    <source>
        <dbReference type="ARBA" id="ARBA00038868"/>
    </source>
</evidence>
<dbReference type="Ensembl" id="ENSMMDT00005034893.1">
    <property type="protein sequence ID" value="ENSMMDP00005034138.1"/>
    <property type="gene ID" value="ENSMMDG00005015266.1"/>
</dbReference>